<evidence type="ECO:0000313" key="2">
    <source>
        <dbReference type="EnsemblPlants" id="Kaladp0095s0286.1.v1.1.CDS.1"/>
    </source>
</evidence>
<dbReference type="SMART" id="SM00256">
    <property type="entry name" value="FBOX"/>
    <property type="match status" value="1"/>
</dbReference>
<evidence type="ECO:0000313" key="3">
    <source>
        <dbReference type="Proteomes" id="UP000594263"/>
    </source>
</evidence>
<sequence length="398" mass="45717">MESIPELVDDLVRLILLKLPIKSLIKFRSVSKSWKYIISNNTFIYELYSNNSLALSEGKDDDTPSFLTVHRHLTPNVDKYFSLLSLFRTDGRLNSRIDEVFHIPYITNKSPDCPLIYPAGFGIHCLFEFSSGKVALWNLAIKELKALPLSPFKAEYSDGQYHYGFAHVSFKDGIFSYKVGKMTTRWDEEDSVFWLTIELYSSIDDSWKVLRDCRRLKVGGDTGTFHNWIFSGANLNDTFHCLNWLCAEDPHIFTFDMGTGEFGRFELPNFVKHDSRYEICFSLLTKFDEKFLCLLLYWNNEEEINVDVWVMLEYGIAASWTKKSTTGPIINLDPIEVLGISKRAGVLFLDMEKGLSFCRLGSQKLGLGHQNSDKFHQVVENKESLVSFSGTSDSRKKL</sequence>
<dbReference type="PANTHER" id="PTHR31672">
    <property type="entry name" value="BNACNNG10540D PROTEIN"/>
    <property type="match status" value="1"/>
</dbReference>
<dbReference type="PROSITE" id="PS50181">
    <property type="entry name" value="FBOX"/>
    <property type="match status" value="1"/>
</dbReference>
<proteinExistence type="predicted"/>
<dbReference type="EnsemblPlants" id="Kaladp0095s0286.1.v1.1">
    <property type="protein sequence ID" value="Kaladp0095s0286.1.v1.1.CDS.1"/>
    <property type="gene ID" value="Kaladp0095s0286.v1.1"/>
</dbReference>
<dbReference type="OMA" id="HYWLAND"/>
<dbReference type="SUPFAM" id="SSF81383">
    <property type="entry name" value="F-box domain"/>
    <property type="match status" value="1"/>
</dbReference>
<reference evidence="2" key="1">
    <citation type="submission" date="2021-01" db="UniProtKB">
        <authorList>
            <consortium name="EnsemblPlants"/>
        </authorList>
    </citation>
    <scope>IDENTIFICATION</scope>
</reference>
<dbReference type="CDD" id="cd22157">
    <property type="entry name" value="F-box_AtFBW1-like"/>
    <property type="match status" value="1"/>
</dbReference>
<accession>A0A7N0UZF0</accession>
<keyword evidence="3" id="KW-1185">Reference proteome</keyword>
<dbReference type="Gramene" id="Kaladp0095s0286.1.v1.1">
    <property type="protein sequence ID" value="Kaladp0095s0286.1.v1.1.CDS.1"/>
    <property type="gene ID" value="Kaladp0095s0286.v1.1"/>
</dbReference>
<evidence type="ECO:0000259" key="1">
    <source>
        <dbReference type="PROSITE" id="PS50181"/>
    </source>
</evidence>
<protein>
    <recommendedName>
        <fullName evidence="1">F-box domain-containing protein</fullName>
    </recommendedName>
</protein>
<dbReference type="AlphaFoldDB" id="A0A7N0UZF0"/>
<dbReference type="PANTHER" id="PTHR31672:SF13">
    <property type="entry name" value="F-BOX PROTEIN CPR30-LIKE"/>
    <property type="match status" value="1"/>
</dbReference>
<organism evidence="2 3">
    <name type="scientific">Kalanchoe fedtschenkoi</name>
    <name type="common">Lavender scallops</name>
    <name type="synonym">South American air plant</name>
    <dbReference type="NCBI Taxonomy" id="63787"/>
    <lineage>
        <taxon>Eukaryota</taxon>
        <taxon>Viridiplantae</taxon>
        <taxon>Streptophyta</taxon>
        <taxon>Embryophyta</taxon>
        <taxon>Tracheophyta</taxon>
        <taxon>Spermatophyta</taxon>
        <taxon>Magnoliopsida</taxon>
        <taxon>eudicotyledons</taxon>
        <taxon>Gunneridae</taxon>
        <taxon>Pentapetalae</taxon>
        <taxon>Saxifragales</taxon>
        <taxon>Crassulaceae</taxon>
        <taxon>Kalanchoe</taxon>
    </lineage>
</organism>
<name>A0A7N0UZF0_KALFE</name>
<dbReference type="InterPro" id="IPR050796">
    <property type="entry name" value="SCF_F-box_component"/>
</dbReference>
<feature type="domain" description="F-box" evidence="1">
    <location>
        <begin position="1"/>
        <end position="47"/>
    </location>
</feature>
<dbReference type="Proteomes" id="UP000594263">
    <property type="component" value="Unplaced"/>
</dbReference>
<dbReference type="InterPro" id="IPR001810">
    <property type="entry name" value="F-box_dom"/>
</dbReference>
<dbReference type="Pfam" id="PF00646">
    <property type="entry name" value="F-box"/>
    <property type="match status" value="1"/>
</dbReference>
<dbReference type="InterPro" id="IPR036047">
    <property type="entry name" value="F-box-like_dom_sf"/>
</dbReference>